<name>A0A6I3SLE8_HELMO</name>
<reference evidence="2 3" key="1">
    <citation type="submission" date="2019-11" db="EMBL/GenBank/DDBJ databases">
        <title>Whole-genome sequence of a the green, strictly anaerobic photosynthetic bacterium Heliobacillus mobilis DSM 6151.</title>
        <authorList>
            <person name="Kyndt J.A."/>
            <person name="Meyer T.E."/>
        </authorList>
    </citation>
    <scope>NUCLEOTIDE SEQUENCE [LARGE SCALE GENOMIC DNA]</scope>
    <source>
        <strain evidence="2 3">DSM 6151</strain>
    </source>
</reference>
<dbReference type="Pfam" id="PF09527">
    <property type="entry name" value="ATPase_gene1"/>
    <property type="match status" value="1"/>
</dbReference>
<dbReference type="AlphaFoldDB" id="A0A6I3SLE8"/>
<protein>
    <recommendedName>
        <fullName evidence="4">AtpZ/AtpI family protein</fullName>
    </recommendedName>
</protein>
<proteinExistence type="predicted"/>
<evidence type="ECO:0000313" key="3">
    <source>
        <dbReference type="Proteomes" id="UP000430670"/>
    </source>
</evidence>
<accession>A0A6I3SLE8</accession>
<evidence type="ECO:0000313" key="2">
    <source>
        <dbReference type="EMBL" id="MTV49575.1"/>
    </source>
</evidence>
<dbReference type="Proteomes" id="UP000430670">
    <property type="component" value="Unassembled WGS sequence"/>
</dbReference>
<organism evidence="2 3">
    <name type="scientific">Heliobacterium mobile</name>
    <name type="common">Heliobacillus mobilis</name>
    <dbReference type="NCBI Taxonomy" id="28064"/>
    <lineage>
        <taxon>Bacteria</taxon>
        <taxon>Bacillati</taxon>
        <taxon>Bacillota</taxon>
        <taxon>Clostridia</taxon>
        <taxon>Eubacteriales</taxon>
        <taxon>Heliobacteriaceae</taxon>
        <taxon>Heliobacterium</taxon>
    </lineage>
</organism>
<evidence type="ECO:0000256" key="1">
    <source>
        <dbReference type="SAM" id="Phobius"/>
    </source>
</evidence>
<keyword evidence="1" id="KW-0812">Transmembrane</keyword>
<keyword evidence="1" id="KW-1133">Transmembrane helix</keyword>
<gene>
    <name evidence="2" type="ORF">GJ688_11365</name>
</gene>
<keyword evidence="1" id="KW-0472">Membrane</keyword>
<keyword evidence="3" id="KW-1185">Reference proteome</keyword>
<evidence type="ECO:0008006" key="4">
    <source>
        <dbReference type="Google" id="ProtNLM"/>
    </source>
</evidence>
<dbReference type="InterPro" id="IPR032820">
    <property type="entry name" value="ATPase_put"/>
</dbReference>
<comment type="caution">
    <text evidence="2">The sequence shown here is derived from an EMBL/GenBank/DDBJ whole genome shotgun (WGS) entry which is preliminary data.</text>
</comment>
<feature type="transmembrane region" description="Helical" evidence="1">
    <location>
        <begin position="60"/>
        <end position="81"/>
    </location>
</feature>
<dbReference type="EMBL" id="WNKU01000012">
    <property type="protein sequence ID" value="MTV49575.1"/>
    <property type="molecule type" value="Genomic_DNA"/>
</dbReference>
<feature type="transmembrane region" description="Helical" evidence="1">
    <location>
        <begin position="26"/>
        <end position="48"/>
    </location>
</feature>
<sequence>MLALADISGGKGLANFELPSKRVLRAFALTSTIGAEFAAAVYIGYLAGRYADSVWGTDPWLMLTGVLVGVAGGFFGVYYLVATFFKEDKGKKTEDDLSE</sequence>
<dbReference type="OrthoDB" id="1683450at2"/>